<keyword evidence="8" id="KW-0718">Serine biosynthesis</keyword>
<comment type="catalytic activity">
    <reaction evidence="10">
        <text>O-phospho-D-serine + H2O = D-serine + phosphate</text>
        <dbReference type="Rhea" id="RHEA:24873"/>
        <dbReference type="ChEBI" id="CHEBI:15377"/>
        <dbReference type="ChEBI" id="CHEBI:35247"/>
        <dbReference type="ChEBI" id="CHEBI:43474"/>
        <dbReference type="ChEBI" id="CHEBI:58680"/>
        <dbReference type="EC" id="3.1.3.3"/>
    </reaction>
</comment>
<dbReference type="EMBL" id="CP051774">
    <property type="protein sequence ID" value="QJE99362.1"/>
    <property type="molecule type" value="Genomic_DNA"/>
</dbReference>
<accession>A0A858RR19</accession>
<dbReference type="GO" id="GO:0000287">
    <property type="term" value="F:magnesium ion binding"/>
    <property type="evidence" value="ECO:0007669"/>
    <property type="project" value="TreeGrafter"/>
</dbReference>
<dbReference type="PANTHER" id="PTHR43344">
    <property type="entry name" value="PHOSPHOSERINE PHOSPHATASE"/>
    <property type="match status" value="1"/>
</dbReference>
<reference evidence="11 12" key="1">
    <citation type="submission" date="2020-04" db="EMBL/GenBank/DDBJ databases">
        <title>Luteolibacter sp. G-1-1-1 isolated from soil.</title>
        <authorList>
            <person name="Dahal R.H."/>
        </authorList>
    </citation>
    <scope>NUCLEOTIDE SEQUENCE [LARGE SCALE GENOMIC DNA]</scope>
    <source>
        <strain evidence="11 12">G-1-1-1</strain>
    </source>
</reference>
<comment type="cofactor">
    <cofactor evidence="1">
        <name>Mg(2+)</name>
        <dbReference type="ChEBI" id="CHEBI:18420"/>
    </cofactor>
</comment>
<proteinExistence type="predicted"/>
<evidence type="ECO:0000256" key="6">
    <source>
        <dbReference type="ARBA" id="ARBA00022801"/>
    </source>
</evidence>
<dbReference type="InterPro" id="IPR050582">
    <property type="entry name" value="HAD-like_SerB"/>
</dbReference>
<dbReference type="GO" id="GO:0005737">
    <property type="term" value="C:cytoplasm"/>
    <property type="evidence" value="ECO:0007669"/>
    <property type="project" value="TreeGrafter"/>
</dbReference>
<dbReference type="Gene3D" id="3.40.50.1000">
    <property type="entry name" value="HAD superfamily/HAD-like"/>
    <property type="match status" value="1"/>
</dbReference>
<dbReference type="InterPro" id="IPR023214">
    <property type="entry name" value="HAD_sf"/>
</dbReference>
<dbReference type="NCBIfam" id="TIGR01488">
    <property type="entry name" value="HAD-SF-IB"/>
    <property type="match status" value="1"/>
</dbReference>
<keyword evidence="7" id="KW-0460">Magnesium</keyword>
<keyword evidence="5" id="KW-0479">Metal-binding</keyword>
<dbReference type="InterPro" id="IPR036412">
    <property type="entry name" value="HAD-like_sf"/>
</dbReference>
<dbReference type="AlphaFoldDB" id="A0A858RR19"/>
<comment type="catalytic activity">
    <reaction evidence="9">
        <text>O-phospho-L-serine + H2O = L-serine + phosphate</text>
        <dbReference type="Rhea" id="RHEA:21208"/>
        <dbReference type="ChEBI" id="CHEBI:15377"/>
        <dbReference type="ChEBI" id="CHEBI:33384"/>
        <dbReference type="ChEBI" id="CHEBI:43474"/>
        <dbReference type="ChEBI" id="CHEBI:57524"/>
        <dbReference type="EC" id="3.1.3.3"/>
    </reaction>
</comment>
<evidence type="ECO:0000256" key="9">
    <source>
        <dbReference type="ARBA" id="ARBA00048138"/>
    </source>
</evidence>
<dbReference type="PANTHER" id="PTHR43344:SF2">
    <property type="entry name" value="PHOSPHOSERINE PHOSPHATASE"/>
    <property type="match status" value="1"/>
</dbReference>
<gene>
    <name evidence="11" type="ORF">HHL09_23305</name>
</gene>
<dbReference type="Gene3D" id="1.10.150.210">
    <property type="entry name" value="Phosphoserine phosphatase, domain 2"/>
    <property type="match status" value="1"/>
</dbReference>
<keyword evidence="6" id="KW-0378">Hydrolase</keyword>
<evidence type="ECO:0000313" key="11">
    <source>
        <dbReference type="EMBL" id="QJE99362.1"/>
    </source>
</evidence>
<evidence type="ECO:0000313" key="12">
    <source>
        <dbReference type="Proteomes" id="UP000501812"/>
    </source>
</evidence>
<evidence type="ECO:0000256" key="4">
    <source>
        <dbReference type="ARBA" id="ARBA00022605"/>
    </source>
</evidence>
<dbReference type="Pfam" id="PF12710">
    <property type="entry name" value="HAD"/>
    <property type="match status" value="1"/>
</dbReference>
<evidence type="ECO:0000256" key="7">
    <source>
        <dbReference type="ARBA" id="ARBA00022842"/>
    </source>
</evidence>
<evidence type="ECO:0000256" key="8">
    <source>
        <dbReference type="ARBA" id="ARBA00023299"/>
    </source>
</evidence>
<dbReference type="SUPFAM" id="SSF56784">
    <property type="entry name" value="HAD-like"/>
    <property type="match status" value="1"/>
</dbReference>
<sequence length="234" mass="25398">MTAEILPPTRKHGKVIFFDCDSTLSTIEGIDELGRARGPEIFKMVEHLTNQAMNGEVPINEVFGRRMEIIRPDRATAEAVARLYIDTMVPGVAAVIEKLKADGWTPVILSGGFAPLIHPLAKELGIDHVEAVPVYFDDDGGYAGYGVDYPTTRNGGKPEVIREWKKAMLPEVVVMMGDGVSDLEAKGEVDLFIGFGGVVAREAVRLGADAWLTDMADFGNVVLPDGTRYATQGH</sequence>
<dbReference type="GO" id="GO:0036424">
    <property type="term" value="F:L-phosphoserine phosphatase activity"/>
    <property type="evidence" value="ECO:0007669"/>
    <property type="project" value="TreeGrafter"/>
</dbReference>
<dbReference type="GO" id="GO:0006564">
    <property type="term" value="P:L-serine biosynthetic process"/>
    <property type="evidence" value="ECO:0007669"/>
    <property type="project" value="UniProtKB-KW"/>
</dbReference>
<comment type="pathway">
    <text evidence="2">Amino-acid biosynthesis; L-serine biosynthesis; L-serine from 3-phospho-D-glycerate: step 3/3.</text>
</comment>
<evidence type="ECO:0000256" key="2">
    <source>
        <dbReference type="ARBA" id="ARBA00005135"/>
    </source>
</evidence>
<protein>
    <recommendedName>
        <fullName evidence="3">phosphoserine phosphatase</fullName>
        <ecNumber evidence="3">3.1.3.3</ecNumber>
    </recommendedName>
</protein>
<dbReference type="EC" id="3.1.3.3" evidence="3"/>
<evidence type="ECO:0000256" key="1">
    <source>
        <dbReference type="ARBA" id="ARBA00001946"/>
    </source>
</evidence>
<evidence type="ECO:0000256" key="5">
    <source>
        <dbReference type="ARBA" id="ARBA00022723"/>
    </source>
</evidence>
<evidence type="ECO:0000256" key="10">
    <source>
        <dbReference type="ARBA" id="ARBA00048523"/>
    </source>
</evidence>
<keyword evidence="4" id="KW-0028">Amino-acid biosynthesis</keyword>
<dbReference type="KEGG" id="luo:HHL09_23305"/>
<organism evidence="11 12">
    <name type="scientific">Luteolibacter luteus</name>
    <dbReference type="NCBI Taxonomy" id="2728835"/>
    <lineage>
        <taxon>Bacteria</taxon>
        <taxon>Pseudomonadati</taxon>
        <taxon>Verrucomicrobiota</taxon>
        <taxon>Verrucomicrobiia</taxon>
        <taxon>Verrucomicrobiales</taxon>
        <taxon>Verrucomicrobiaceae</taxon>
        <taxon>Luteolibacter</taxon>
    </lineage>
</organism>
<keyword evidence="12" id="KW-1185">Reference proteome</keyword>
<name>A0A858RR19_9BACT</name>
<evidence type="ECO:0000256" key="3">
    <source>
        <dbReference type="ARBA" id="ARBA00012640"/>
    </source>
</evidence>
<dbReference type="Proteomes" id="UP000501812">
    <property type="component" value="Chromosome"/>
</dbReference>